<dbReference type="Proteomes" id="UP000887116">
    <property type="component" value="Unassembled WGS sequence"/>
</dbReference>
<dbReference type="GO" id="GO:0003676">
    <property type="term" value="F:nucleic acid binding"/>
    <property type="evidence" value="ECO:0007669"/>
    <property type="project" value="InterPro"/>
</dbReference>
<sequence>MSAVFETTGVDLAGPLLLRNRDKVWIAIFTCAVYRVIHFGLVSDTSTQSFLLALRRFISRRGRLKTIYSDNGTNFVGLNNELQNIDWSAIFAHSDLKKISWHFNPPTAAWWERVVRMLKELLRRNLGKASLQYDELHTIVCECEALLNSRPLTYLSEDPSDLVPITPSLFLQDQTEFCVQDLDLNDMQNLRKRAKHLHAVKHKLKTRFQKEYISILKKTSNKV</sequence>
<keyword evidence="3" id="KW-1185">Reference proteome</keyword>
<dbReference type="PANTHER" id="PTHR47331">
    <property type="entry name" value="PHD-TYPE DOMAIN-CONTAINING PROTEIN"/>
    <property type="match status" value="1"/>
</dbReference>
<evidence type="ECO:0000313" key="2">
    <source>
        <dbReference type="EMBL" id="GFQ79847.1"/>
    </source>
</evidence>
<comment type="caution">
    <text evidence="2">The sequence shown here is derived from an EMBL/GenBank/DDBJ whole genome shotgun (WGS) entry which is preliminary data.</text>
</comment>
<evidence type="ECO:0000313" key="3">
    <source>
        <dbReference type="Proteomes" id="UP000887116"/>
    </source>
</evidence>
<reference evidence="2" key="1">
    <citation type="submission" date="2020-07" db="EMBL/GenBank/DDBJ databases">
        <title>Multicomponent nature underlies the extraordinary mechanical properties of spider dragline silk.</title>
        <authorList>
            <person name="Kono N."/>
            <person name="Nakamura H."/>
            <person name="Mori M."/>
            <person name="Yoshida Y."/>
            <person name="Ohtoshi R."/>
            <person name="Malay A.D."/>
            <person name="Moran D.A.P."/>
            <person name="Tomita M."/>
            <person name="Numata K."/>
            <person name="Arakawa K."/>
        </authorList>
    </citation>
    <scope>NUCLEOTIDE SEQUENCE</scope>
</reference>
<dbReference type="GO" id="GO:0015074">
    <property type="term" value="P:DNA integration"/>
    <property type="evidence" value="ECO:0007669"/>
    <property type="project" value="InterPro"/>
</dbReference>
<dbReference type="EMBL" id="BMAO01002317">
    <property type="protein sequence ID" value="GFQ79847.1"/>
    <property type="molecule type" value="Genomic_DNA"/>
</dbReference>
<dbReference type="AlphaFoldDB" id="A0A8X6HRL1"/>
<proteinExistence type="predicted"/>
<dbReference type="InterPro" id="IPR012337">
    <property type="entry name" value="RNaseH-like_sf"/>
</dbReference>
<gene>
    <name evidence="2" type="ORF">TNCT_620791</name>
</gene>
<feature type="domain" description="Integrase catalytic" evidence="1">
    <location>
        <begin position="1"/>
        <end position="175"/>
    </location>
</feature>
<protein>
    <submittedName>
        <fullName evidence="2">Integrase catalytic domain-containing protein</fullName>
    </submittedName>
</protein>
<dbReference type="Gene3D" id="3.30.420.10">
    <property type="entry name" value="Ribonuclease H-like superfamily/Ribonuclease H"/>
    <property type="match status" value="1"/>
</dbReference>
<dbReference type="PROSITE" id="PS50994">
    <property type="entry name" value="INTEGRASE"/>
    <property type="match status" value="1"/>
</dbReference>
<dbReference type="InterPro" id="IPR036397">
    <property type="entry name" value="RNaseH_sf"/>
</dbReference>
<dbReference type="PANTHER" id="PTHR47331:SF2">
    <property type="match status" value="1"/>
</dbReference>
<evidence type="ECO:0000259" key="1">
    <source>
        <dbReference type="PROSITE" id="PS50994"/>
    </source>
</evidence>
<organism evidence="2 3">
    <name type="scientific">Trichonephila clavata</name>
    <name type="common">Joro spider</name>
    <name type="synonym">Nephila clavata</name>
    <dbReference type="NCBI Taxonomy" id="2740835"/>
    <lineage>
        <taxon>Eukaryota</taxon>
        <taxon>Metazoa</taxon>
        <taxon>Ecdysozoa</taxon>
        <taxon>Arthropoda</taxon>
        <taxon>Chelicerata</taxon>
        <taxon>Arachnida</taxon>
        <taxon>Araneae</taxon>
        <taxon>Araneomorphae</taxon>
        <taxon>Entelegynae</taxon>
        <taxon>Araneoidea</taxon>
        <taxon>Nephilidae</taxon>
        <taxon>Trichonephila</taxon>
    </lineage>
</organism>
<dbReference type="OrthoDB" id="6434705at2759"/>
<dbReference type="InterPro" id="IPR001584">
    <property type="entry name" value="Integrase_cat-core"/>
</dbReference>
<name>A0A8X6HRL1_TRICU</name>
<dbReference type="SUPFAM" id="SSF53098">
    <property type="entry name" value="Ribonuclease H-like"/>
    <property type="match status" value="1"/>
</dbReference>
<accession>A0A8X6HRL1</accession>